<dbReference type="SUPFAM" id="SSF82153">
    <property type="entry name" value="FAS1 domain"/>
    <property type="match status" value="4"/>
</dbReference>
<evidence type="ECO:0000256" key="1">
    <source>
        <dbReference type="SAM" id="MobiDB-lite"/>
    </source>
</evidence>
<dbReference type="Pfam" id="PF02469">
    <property type="entry name" value="Fasciclin"/>
    <property type="match status" value="4"/>
</dbReference>
<feature type="signal peptide" evidence="2">
    <location>
        <begin position="1"/>
        <end position="26"/>
    </location>
</feature>
<feature type="domain" description="FAS1" evidence="3">
    <location>
        <begin position="226"/>
        <end position="381"/>
    </location>
</feature>
<dbReference type="GO" id="GO:0050839">
    <property type="term" value="F:cell adhesion molecule binding"/>
    <property type="evidence" value="ECO:0007669"/>
    <property type="project" value="TreeGrafter"/>
</dbReference>
<organism evidence="4">
    <name type="scientific">Melanoplus sanguinipes</name>
    <name type="common">Migratory grasshopper</name>
    <dbReference type="NCBI Taxonomy" id="65742"/>
    <lineage>
        <taxon>Eukaryota</taxon>
        <taxon>Metazoa</taxon>
        <taxon>Ecdysozoa</taxon>
        <taxon>Arthropoda</taxon>
        <taxon>Hexapoda</taxon>
        <taxon>Insecta</taxon>
        <taxon>Pterygota</taxon>
        <taxon>Neoptera</taxon>
        <taxon>Polyneoptera</taxon>
        <taxon>Orthoptera</taxon>
        <taxon>Caelifera</taxon>
        <taxon>Acrididea</taxon>
        <taxon>Acridomorpha</taxon>
        <taxon>Acridoidea</taxon>
        <taxon>Acrididae</taxon>
        <taxon>Melanoplinae</taxon>
        <taxon>Melanoplini</taxon>
        <taxon>Melanoplus</taxon>
    </lineage>
</organism>
<name>A0A0U4BCG3_MELSA</name>
<dbReference type="GO" id="GO:0007155">
    <property type="term" value="P:cell adhesion"/>
    <property type="evidence" value="ECO:0007669"/>
    <property type="project" value="TreeGrafter"/>
</dbReference>
<feature type="domain" description="FAS1" evidence="3">
    <location>
        <begin position="668"/>
        <end position="803"/>
    </location>
</feature>
<evidence type="ECO:0000256" key="2">
    <source>
        <dbReference type="SAM" id="SignalP"/>
    </source>
</evidence>
<sequence length="830" mass="92186">MSFRSLRLSFLGVAVCALLLPLAAYGAAGGERHGRDMSGFFGHDFWKQFERGFRHMEDSVRDDATQLEGMFNSWLSPRQQGSQKHHHSEVEVLPTGEERDTEPVELDADIDDIDGDVDDVSDDLPGNFFNIFHGPTTRSWWSGPNVCVDREEINESQKQNDTQPTDEDDDSILGSFQFSSCRQSDTKYTCTTKIRSHGIRKTFIVRYQCCHGYRRLPGKPGCTEVNLKPMMETIQELGAKDFAELARTTGVVEKLSSENLTVLAPSDEAVRDFSDGLQAANQVEFYIPPGRSRRDTKNWENEVTAGGSMKEVVLGHMVPGFHDIGDLVDEQVLYSDNNNSTVRFNVYPAPGERLLTINCARVTSANNYAQNGIVHVIDRVIRPVTRTIGQLIAEDAQFTRLREFLERTGQMQLLNEPGHLTLFAPIDVAFDNIDSAIRDRLLSSESNTCLKNVLGHHLLTHTLCSCAITQRVTTHTSVGTPLMLERSEDGKLFVGSGTQVVARDIMGTNGIIHVIEQILLPDSGLPVTTVLERQNLTQFADLLKEANLKGVIDSADNVTVFAPTDDALRRPEAIAAIEMARKSPENLRNLLLFHTAKPEVHSCDITNNKEIASGMEGHNLRINLYATMPHFTLLGKRATVQCARITNLDEHACGGLIHQVDRLLVPPAGDAVQLLEASGNFSTFLRLLQETGVITELKENSPFTLLAPSDEVFARIPEPQMDTLTSDKEFLTHVLRKHILPEVLCCSGVSVATWPFSSRAESLAGPLSLRRDYEGRIHMGGAAITSCDHVSNDGVIHFVNKVMMPTNPKYRRVVAHRTRNPNVEVLLYGL</sequence>
<dbReference type="PANTHER" id="PTHR10900">
    <property type="entry name" value="PERIOSTIN-RELATED"/>
    <property type="match status" value="1"/>
</dbReference>
<dbReference type="AlphaFoldDB" id="A0A0U4BCG3"/>
<dbReference type="Gene3D" id="2.30.180.10">
    <property type="entry name" value="FAS1 domain"/>
    <property type="match status" value="4"/>
</dbReference>
<dbReference type="PROSITE" id="PS50213">
    <property type="entry name" value="FAS1"/>
    <property type="match status" value="4"/>
</dbReference>
<reference evidence="4" key="2">
    <citation type="submission" date="2015-12" db="EMBL/GenBank/DDBJ databases">
        <authorList>
            <person name="Shamseldin A."/>
            <person name="Moawad H."/>
            <person name="Abd El-Rahim W.M."/>
            <person name="Sadowsky M.J."/>
        </authorList>
    </citation>
    <scope>NUCLEOTIDE SEQUENCE</scope>
</reference>
<evidence type="ECO:0000259" key="3">
    <source>
        <dbReference type="PROSITE" id="PS50213"/>
    </source>
</evidence>
<accession>A0A0U4BCG3</accession>
<dbReference type="GO" id="GO:0005615">
    <property type="term" value="C:extracellular space"/>
    <property type="evidence" value="ECO:0007669"/>
    <property type="project" value="TreeGrafter"/>
</dbReference>
<feature type="region of interest" description="Disordered" evidence="1">
    <location>
        <begin position="154"/>
        <end position="173"/>
    </location>
</feature>
<feature type="domain" description="FAS1" evidence="3">
    <location>
        <begin position="385"/>
        <end position="519"/>
    </location>
</feature>
<dbReference type="InterPro" id="IPR036378">
    <property type="entry name" value="FAS1_dom_sf"/>
</dbReference>
<dbReference type="InterPro" id="IPR000782">
    <property type="entry name" value="FAS1_domain"/>
</dbReference>
<evidence type="ECO:0000313" key="4">
    <source>
        <dbReference type="EMBL" id="ALX00037.1"/>
    </source>
</evidence>
<keyword evidence="2" id="KW-0732">Signal</keyword>
<reference evidence="4" key="1">
    <citation type="journal article" date="2015" name="BMC Genomics">
        <title>Combining RNA-seq and proteomic profiling to identify seminal fluid proteins in the migratory grasshopper Melanoplus sanguinipes (F).</title>
        <authorList>
            <person name="Bonilla M.L."/>
            <person name="Todd C."/>
            <person name="Erlandson M."/>
            <person name="Andres J."/>
        </authorList>
    </citation>
    <scope>NUCLEOTIDE SEQUENCE</scope>
</reference>
<dbReference type="EMBL" id="KU218657">
    <property type="protein sequence ID" value="ALX00037.1"/>
    <property type="molecule type" value="mRNA"/>
</dbReference>
<protein>
    <submittedName>
        <fullName evidence="4">Midline fasciclin</fullName>
    </submittedName>
</protein>
<dbReference type="PANTHER" id="PTHR10900:SF77">
    <property type="entry name" value="FI19380P1"/>
    <property type="match status" value="1"/>
</dbReference>
<dbReference type="GO" id="GO:0030198">
    <property type="term" value="P:extracellular matrix organization"/>
    <property type="evidence" value="ECO:0007669"/>
    <property type="project" value="TreeGrafter"/>
</dbReference>
<proteinExistence type="evidence at transcript level"/>
<feature type="chain" id="PRO_5006847058" evidence="2">
    <location>
        <begin position="27"/>
        <end position="830"/>
    </location>
</feature>
<dbReference type="InterPro" id="IPR050904">
    <property type="entry name" value="Adhesion/Biosynth-related"/>
</dbReference>
<feature type="region of interest" description="Disordered" evidence="1">
    <location>
        <begin position="76"/>
        <end position="101"/>
    </location>
</feature>
<dbReference type="GO" id="GO:0031012">
    <property type="term" value="C:extracellular matrix"/>
    <property type="evidence" value="ECO:0007669"/>
    <property type="project" value="TreeGrafter"/>
</dbReference>
<feature type="domain" description="FAS1" evidence="3">
    <location>
        <begin position="523"/>
        <end position="664"/>
    </location>
</feature>
<dbReference type="SMART" id="SM00554">
    <property type="entry name" value="FAS1"/>
    <property type="match status" value="4"/>
</dbReference>